<evidence type="ECO:0000313" key="1">
    <source>
        <dbReference type="EMBL" id="GCE62030.1"/>
    </source>
</evidence>
<protein>
    <submittedName>
        <fullName evidence="1">Uncharacterized protein</fullName>
    </submittedName>
</protein>
<name>A0A402DIG8_MICAE</name>
<sequence>MSNILNTEDKGGSVSLPSLMGYTKARTSGSVLQGIVWQRGKTIQKREEPSYL</sequence>
<gene>
    <name evidence="1" type="ORF">MiAbB_03974</name>
</gene>
<organism evidence="1 2">
    <name type="scientific">Microcystis aeruginosa NIES-4285</name>
    <dbReference type="NCBI Taxonomy" id="2497681"/>
    <lineage>
        <taxon>Bacteria</taxon>
        <taxon>Bacillati</taxon>
        <taxon>Cyanobacteriota</taxon>
        <taxon>Cyanophyceae</taxon>
        <taxon>Oscillatoriophycideae</taxon>
        <taxon>Chroococcales</taxon>
        <taxon>Microcystaceae</taxon>
        <taxon>Microcystis</taxon>
    </lineage>
</organism>
<proteinExistence type="predicted"/>
<dbReference type="EMBL" id="BIFY01000101">
    <property type="protein sequence ID" value="GCE62030.1"/>
    <property type="molecule type" value="Genomic_DNA"/>
</dbReference>
<evidence type="ECO:0000313" key="2">
    <source>
        <dbReference type="Proteomes" id="UP000289660"/>
    </source>
</evidence>
<dbReference type="AlphaFoldDB" id="A0A402DIG8"/>
<comment type="caution">
    <text evidence="1">The sequence shown here is derived from an EMBL/GenBank/DDBJ whole genome shotgun (WGS) entry which is preliminary data.</text>
</comment>
<dbReference type="Proteomes" id="UP000289660">
    <property type="component" value="Unassembled WGS sequence"/>
</dbReference>
<reference evidence="2" key="1">
    <citation type="submission" date="2018-12" db="EMBL/GenBank/DDBJ databases">
        <title>Genome sequence of Microcystis aeruginosa NIES-4285.</title>
        <authorList>
            <person name="Tanabe Y."/>
        </authorList>
    </citation>
    <scope>NUCLEOTIDE SEQUENCE [LARGE SCALE GENOMIC DNA]</scope>
    <source>
        <strain evidence="2">NIES-4285</strain>
    </source>
</reference>
<accession>A0A402DIG8</accession>